<gene>
    <name evidence="7" type="ORF">HGRIS_013659</name>
</gene>
<dbReference type="SMART" id="SM00075">
    <property type="entry name" value="HYDRO"/>
    <property type="match status" value="1"/>
</dbReference>
<evidence type="ECO:0000256" key="5">
    <source>
        <dbReference type="ARBA" id="ARBA00023157"/>
    </source>
</evidence>
<keyword evidence="5 6" id="KW-1015">Disulfide bond</keyword>
<protein>
    <recommendedName>
        <fullName evidence="6">Hydrophobin</fullName>
    </recommendedName>
</protein>
<evidence type="ECO:0000313" key="8">
    <source>
        <dbReference type="Proteomes" id="UP001556367"/>
    </source>
</evidence>
<feature type="signal peptide" evidence="6">
    <location>
        <begin position="1"/>
        <end position="21"/>
    </location>
</feature>
<evidence type="ECO:0000256" key="6">
    <source>
        <dbReference type="RuleBase" id="RU365009"/>
    </source>
</evidence>
<keyword evidence="8" id="KW-1185">Reference proteome</keyword>
<feature type="chain" id="PRO_5045009688" description="Hydrophobin" evidence="6">
    <location>
        <begin position="22"/>
        <end position="118"/>
    </location>
</feature>
<proteinExistence type="inferred from homology"/>
<comment type="caution">
    <text evidence="7">The sequence shown here is derived from an EMBL/GenBank/DDBJ whole genome shotgun (WGS) entry which is preliminary data.</text>
</comment>
<evidence type="ECO:0000256" key="3">
    <source>
        <dbReference type="ARBA" id="ARBA00022512"/>
    </source>
</evidence>
<evidence type="ECO:0000256" key="2">
    <source>
        <dbReference type="ARBA" id="ARBA00010446"/>
    </source>
</evidence>
<comment type="subcellular location">
    <subcellularLocation>
        <location evidence="1 6">Secreted</location>
        <location evidence="1 6">Cell wall</location>
    </subcellularLocation>
</comment>
<keyword evidence="6" id="KW-0732">Signal</keyword>
<keyword evidence="4 6" id="KW-0964">Secreted</keyword>
<sequence>MMHFIKSILLIAALVASVVVAFPANLGCGNTGNLQCCNNLQSSRSVSIIDLFDLLNETPTLAGSTGQVGFSCSPIISDTGLGGAMTCTKAPACCSNIRFNGVLAVGCIPMNTPPTETP</sequence>
<evidence type="ECO:0000256" key="1">
    <source>
        <dbReference type="ARBA" id="ARBA00004191"/>
    </source>
</evidence>
<dbReference type="CDD" id="cd23507">
    <property type="entry name" value="hydrophobin_I"/>
    <property type="match status" value="1"/>
</dbReference>
<dbReference type="EMBL" id="JASNQZ010000015">
    <property type="protein sequence ID" value="KAL0947570.1"/>
    <property type="molecule type" value="Genomic_DNA"/>
</dbReference>
<accession>A0ABR3IW23</accession>
<evidence type="ECO:0000256" key="4">
    <source>
        <dbReference type="ARBA" id="ARBA00022525"/>
    </source>
</evidence>
<evidence type="ECO:0000313" key="7">
    <source>
        <dbReference type="EMBL" id="KAL0947570.1"/>
    </source>
</evidence>
<comment type="similarity">
    <text evidence="2 6">Belongs to the fungal hydrophobin family.</text>
</comment>
<reference evidence="8" key="1">
    <citation type="submission" date="2024-06" db="EMBL/GenBank/DDBJ databases">
        <title>Multi-omics analyses provide insights into the biosynthesis of the anticancer antibiotic pleurotin in Hohenbuehelia grisea.</title>
        <authorList>
            <person name="Weaver J.A."/>
            <person name="Alberti F."/>
        </authorList>
    </citation>
    <scope>NUCLEOTIDE SEQUENCE [LARGE SCALE GENOMIC DNA]</scope>
    <source>
        <strain evidence="8">T-177</strain>
    </source>
</reference>
<name>A0ABR3IW23_9AGAR</name>
<dbReference type="Proteomes" id="UP001556367">
    <property type="component" value="Unassembled WGS sequence"/>
</dbReference>
<organism evidence="7 8">
    <name type="scientific">Hohenbuehelia grisea</name>
    <dbReference type="NCBI Taxonomy" id="104357"/>
    <lineage>
        <taxon>Eukaryota</taxon>
        <taxon>Fungi</taxon>
        <taxon>Dikarya</taxon>
        <taxon>Basidiomycota</taxon>
        <taxon>Agaricomycotina</taxon>
        <taxon>Agaricomycetes</taxon>
        <taxon>Agaricomycetidae</taxon>
        <taxon>Agaricales</taxon>
        <taxon>Pleurotineae</taxon>
        <taxon>Pleurotaceae</taxon>
        <taxon>Hohenbuehelia</taxon>
    </lineage>
</organism>
<keyword evidence="3 6" id="KW-0134">Cell wall</keyword>
<dbReference type="Pfam" id="PF01185">
    <property type="entry name" value="Hydrophobin"/>
    <property type="match status" value="1"/>
</dbReference>
<dbReference type="InterPro" id="IPR001338">
    <property type="entry name" value="Class_I_Hydrophobin"/>
</dbReference>